<dbReference type="Gene3D" id="3.40.630.40">
    <property type="entry name" value="Zn-dependent exopeptidases"/>
    <property type="match status" value="1"/>
</dbReference>
<dbReference type="CDD" id="cd02696">
    <property type="entry name" value="MurNAc-LAA"/>
    <property type="match status" value="1"/>
</dbReference>
<accession>A0A060BLM0</accession>
<proteinExistence type="predicted"/>
<name>A0A060BLM0_9GAMM</name>
<evidence type="ECO:0000256" key="2">
    <source>
        <dbReference type="ARBA" id="ARBA00011901"/>
    </source>
</evidence>
<keyword evidence="3" id="KW-0378">Hydrolase</keyword>
<feature type="domain" description="MurNAc-LAA" evidence="4">
    <location>
        <begin position="2"/>
        <end position="70"/>
    </location>
</feature>
<evidence type="ECO:0000259" key="4">
    <source>
        <dbReference type="Pfam" id="PF01520"/>
    </source>
</evidence>
<dbReference type="PANTHER" id="PTHR30404">
    <property type="entry name" value="N-ACETYLMURAMOYL-L-ALANINE AMIDASE"/>
    <property type="match status" value="1"/>
</dbReference>
<reference evidence="5" key="1">
    <citation type="journal article" date="2013" name="Environ. Microbiol.">
        <title>Seasonally variable intestinal metagenomes of the red palm weevil (Rhynchophorus ferrugineus).</title>
        <authorList>
            <person name="Jia S."/>
            <person name="Zhang X."/>
            <person name="Zhang G."/>
            <person name="Yin A."/>
            <person name="Zhang S."/>
            <person name="Li F."/>
            <person name="Wang L."/>
            <person name="Zhao D."/>
            <person name="Yun Q."/>
            <person name="Tala"/>
            <person name="Wang J."/>
            <person name="Sun G."/>
            <person name="Baabdullah M."/>
            <person name="Yu X."/>
            <person name="Hu S."/>
            <person name="Al-Mssallem I.S."/>
            <person name="Yu J."/>
        </authorList>
    </citation>
    <scope>NUCLEOTIDE SEQUENCE</scope>
</reference>
<dbReference type="GO" id="GO:0009253">
    <property type="term" value="P:peptidoglycan catabolic process"/>
    <property type="evidence" value="ECO:0007669"/>
    <property type="project" value="InterPro"/>
</dbReference>
<dbReference type="SUPFAM" id="SSF53187">
    <property type="entry name" value="Zn-dependent exopeptidases"/>
    <property type="match status" value="1"/>
</dbReference>
<feature type="non-terminal residue" evidence="5">
    <location>
        <position position="1"/>
    </location>
</feature>
<dbReference type="InterPro" id="IPR050695">
    <property type="entry name" value="N-acetylmuramoyl_amidase_3"/>
</dbReference>
<dbReference type="AlphaFoldDB" id="A0A060BLM0"/>
<dbReference type="EMBL" id="KF116179">
    <property type="protein sequence ID" value="AIA83422.1"/>
    <property type="molecule type" value="Genomic_DNA"/>
</dbReference>
<evidence type="ECO:0000256" key="3">
    <source>
        <dbReference type="ARBA" id="ARBA00022801"/>
    </source>
</evidence>
<dbReference type="GO" id="GO:0030288">
    <property type="term" value="C:outer membrane-bounded periplasmic space"/>
    <property type="evidence" value="ECO:0007669"/>
    <property type="project" value="TreeGrafter"/>
</dbReference>
<dbReference type="Pfam" id="PF01520">
    <property type="entry name" value="Amidase_3"/>
    <property type="match status" value="1"/>
</dbReference>
<sequence length="100" mass="11077">TTGALEKNVVLSIGLKLRNILAATPGYKVVMTRHSDIFIPLFDRSQICRRAGGDLFISIHADAVAASQNNSQVVHRFIFCQHMALLHSSRNTWTQSENAV</sequence>
<dbReference type="EC" id="3.5.1.28" evidence="2"/>
<comment type="catalytic activity">
    <reaction evidence="1">
        <text>Hydrolyzes the link between N-acetylmuramoyl residues and L-amino acid residues in certain cell-wall glycopeptides.</text>
        <dbReference type="EC" id="3.5.1.28"/>
    </reaction>
</comment>
<organism evidence="5">
    <name type="scientific">uncultured Dickeya sp</name>
    <dbReference type="NCBI Taxonomy" id="741653"/>
    <lineage>
        <taxon>Bacteria</taxon>
        <taxon>Pseudomonadati</taxon>
        <taxon>Pseudomonadota</taxon>
        <taxon>Gammaproteobacteria</taxon>
        <taxon>Enterobacterales</taxon>
        <taxon>Pectobacteriaceae</taxon>
        <taxon>Dickeya</taxon>
        <taxon>environmental samples</taxon>
    </lineage>
</organism>
<evidence type="ECO:0000256" key="1">
    <source>
        <dbReference type="ARBA" id="ARBA00001561"/>
    </source>
</evidence>
<evidence type="ECO:0000313" key="5">
    <source>
        <dbReference type="EMBL" id="AIA83422.1"/>
    </source>
</evidence>
<protein>
    <recommendedName>
        <fullName evidence="2">N-acetylmuramoyl-L-alanine amidase</fullName>
        <ecNumber evidence="2">3.5.1.28</ecNumber>
    </recommendedName>
</protein>
<dbReference type="GO" id="GO:0008745">
    <property type="term" value="F:N-acetylmuramoyl-L-alanine amidase activity"/>
    <property type="evidence" value="ECO:0007669"/>
    <property type="project" value="UniProtKB-EC"/>
</dbReference>
<dbReference type="InterPro" id="IPR002508">
    <property type="entry name" value="MurNAc-LAA_cat"/>
</dbReference>
<feature type="non-terminal residue" evidence="5">
    <location>
        <position position="100"/>
    </location>
</feature>
<dbReference type="PANTHER" id="PTHR30404:SF0">
    <property type="entry name" value="N-ACETYLMURAMOYL-L-ALANINE AMIDASE AMIC"/>
    <property type="match status" value="1"/>
</dbReference>